<gene>
    <name evidence="2" type="ORF">VE01_05098</name>
</gene>
<evidence type="ECO:0000259" key="1">
    <source>
        <dbReference type="Pfam" id="PF13577"/>
    </source>
</evidence>
<reference evidence="3" key="2">
    <citation type="journal article" date="2018" name="Nat. Commun.">
        <title>Extreme sensitivity to ultraviolet light in the fungal pathogen causing white-nose syndrome of bats.</title>
        <authorList>
            <person name="Palmer J.M."/>
            <person name="Drees K.P."/>
            <person name="Foster J.T."/>
            <person name="Lindner D.L."/>
        </authorList>
    </citation>
    <scope>NUCLEOTIDE SEQUENCE [LARGE SCALE GENOMIC DNA]</scope>
    <source>
        <strain evidence="3">UAMH 10579</strain>
    </source>
</reference>
<dbReference type="InterPro" id="IPR032710">
    <property type="entry name" value="NTF2-like_dom_sf"/>
</dbReference>
<protein>
    <recommendedName>
        <fullName evidence="1">SnoaL-like domain-containing protein</fullName>
    </recommendedName>
</protein>
<dbReference type="Gene3D" id="3.10.450.50">
    <property type="match status" value="1"/>
</dbReference>
<dbReference type="EMBL" id="KV460220">
    <property type="protein sequence ID" value="OBT97752.1"/>
    <property type="molecule type" value="Genomic_DNA"/>
</dbReference>
<dbReference type="AlphaFoldDB" id="A0A1B8GPK8"/>
<organism evidence="2 3">
    <name type="scientific">Pseudogymnoascus verrucosus</name>
    <dbReference type="NCBI Taxonomy" id="342668"/>
    <lineage>
        <taxon>Eukaryota</taxon>
        <taxon>Fungi</taxon>
        <taxon>Dikarya</taxon>
        <taxon>Ascomycota</taxon>
        <taxon>Pezizomycotina</taxon>
        <taxon>Leotiomycetes</taxon>
        <taxon>Thelebolales</taxon>
        <taxon>Thelebolaceae</taxon>
        <taxon>Pseudogymnoascus</taxon>
    </lineage>
</organism>
<dbReference type="OrthoDB" id="3724021at2759"/>
<dbReference type="InterPro" id="IPR037401">
    <property type="entry name" value="SnoaL-like"/>
</dbReference>
<dbReference type="Pfam" id="PF13577">
    <property type="entry name" value="SnoaL_4"/>
    <property type="match status" value="1"/>
</dbReference>
<evidence type="ECO:0000313" key="3">
    <source>
        <dbReference type="Proteomes" id="UP000091956"/>
    </source>
</evidence>
<reference evidence="2 3" key="1">
    <citation type="submission" date="2016-03" db="EMBL/GenBank/DDBJ databases">
        <title>Comparative genomics of Pseudogymnoascus destructans, the fungus causing white-nose syndrome of bats.</title>
        <authorList>
            <person name="Palmer J.M."/>
            <person name="Drees K.P."/>
            <person name="Foster J.T."/>
            <person name="Lindner D.L."/>
        </authorList>
    </citation>
    <scope>NUCLEOTIDE SEQUENCE [LARGE SCALE GENOMIC DNA]</scope>
    <source>
        <strain evidence="2 3">UAMH 10579</strain>
    </source>
</reference>
<proteinExistence type="predicted"/>
<evidence type="ECO:0000313" key="2">
    <source>
        <dbReference type="EMBL" id="OBT97752.1"/>
    </source>
</evidence>
<dbReference type="GeneID" id="28838484"/>
<sequence>MTTLTADIAEIQHILKRERYHRDTAQWDLCRAAFHPDASKTYINVAWYEGDVENFLQQSAKMHKGKVNILHSSFDPVEIHVRGQRATSEAFCVITSLLTLDGVDYELASYMRLLTRLEKLSESGQWRMLSLESIYVRDRIVTAFPGSGSSTLTMSEEVQAYPKGYRHLALVMRYRGLKPQTNLPHEDDQEGVRELLDRNRAYLEGAE</sequence>
<feature type="domain" description="SnoaL-like" evidence="1">
    <location>
        <begin position="6"/>
        <end position="130"/>
    </location>
</feature>
<dbReference type="RefSeq" id="XP_018131485.1">
    <property type="nucleotide sequence ID" value="XM_018274564.2"/>
</dbReference>
<keyword evidence="3" id="KW-1185">Reference proteome</keyword>
<dbReference type="SUPFAM" id="SSF54427">
    <property type="entry name" value="NTF2-like"/>
    <property type="match status" value="1"/>
</dbReference>
<dbReference type="Proteomes" id="UP000091956">
    <property type="component" value="Unassembled WGS sequence"/>
</dbReference>
<accession>A0A1B8GPK8</accession>
<name>A0A1B8GPK8_9PEZI</name>